<dbReference type="GO" id="GO:0003700">
    <property type="term" value="F:DNA-binding transcription factor activity"/>
    <property type="evidence" value="ECO:0007669"/>
    <property type="project" value="InterPro"/>
</dbReference>
<evidence type="ECO:0000256" key="1">
    <source>
        <dbReference type="ARBA" id="ARBA00023015"/>
    </source>
</evidence>
<organism evidence="6 7">
    <name type="scientific">Actinophytocola oryzae</name>
    <dbReference type="NCBI Taxonomy" id="502181"/>
    <lineage>
        <taxon>Bacteria</taxon>
        <taxon>Bacillati</taxon>
        <taxon>Actinomycetota</taxon>
        <taxon>Actinomycetes</taxon>
        <taxon>Pseudonocardiales</taxon>
        <taxon>Pseudonocardiaceae</taxon>
    </lineage>
</organism>
<feature type="region of interest" description="Disordered" evidence="4">
    <location>
        <begin position="76"/>
        <end position="109"/>
    </location>
</feature>
<evidence type="ECO:0000313" key="6">
    <source>
        <dbReference type="EMBL" id="TDV57865.1"/>
    </source>
</evidence>
<accession>A0A4R7W6E6</accession>
<dbReference type="InterPro" id="IPR000835">
    <property type="entry name" value="HTH_MarR-typ"/>
</dbReference>
<comment type="caution">
    <text evidence="6">The sequence shown here is derived from an EMBL/GenBank/DDBJ whole genome shotgun (WGS) entry which is preliminary data.</text>
</comment>
<dbReference type="PRINTS" id="PR00598">
    <property type="entry name" value="HTHMARR"/>
</dbReference>
<dbReference type="PANTHER" id="PTHR42756:SF1">
    <property type="entry name" value="TRANSCRIPTIONAL REPRESSOR OF EMRAB OPERON"/>
    <property type="match status" value="1"/>
</dbReference>
<name>A0A4R7W6E6_9PSEU</name>
<dbReference type="InterPro" id="IPR036388">
    <property type="entry name" value="WH-like_DNA-bd_sf"/>
</dbReference>
<proteinExistence type="predicted"/>
<dbReference type="InterPro" id="IPR036390">
    <property type="entry name" value="WH_DNA-bd_sf"/>
</dbReference>
<evidence type="ECO:0000256" key="4">
    <source>
        <dbReference type="SAM" id="MobiDB-lite"/>
    </source>
</evidence>
<dbReference type="SUPFAM" id="SSF46785">
    <property type="entry name" value="Winged helix' DNA-binding domain"/>
    <property type="match status" value="1"/>
</dbReference>
<reference evidence="6 7" key="1">
    <citation type="submission" date="2019-03" db="EMBL/GenBank/DDBJ databases">
        <title>Genomic Encyclopedia of Archaeal and Bacterial Type Strains, Phase II (KMG-II): from individual species to whole genera.</title>
        <authorList>
            <person name="Goeker M."/>
        </authorList>
    </citation>
    <scope>NUCLEOTIDE SEQUENCE [LARGE SCALE GENOMIC DNA]</scope>
    <source>
        <strain evidence="6 7">DSM 45499</strain>
    </source>
</reference>
<dbReference type="PANTHER" id="PTHR42756">
    <property type="entry name" value="TRANSCRIPTIONAL REGULATOR, MARR"/>
    <property type="match status" value="1"/>
</dbReference>
<dbReference type="GO" id="GO:0003677">
    <property type="term" value="F:DNA binding"/>
    <property type="evidence" value="ECO:0007669"/>
    <property type="project" value="UniProtKB-KW"/>
</dbReference>
<dbReference type="PROSITE" id="PS50995">
    <property type="entry name" value="HTH_MARR_2"/>
    <property type="match status" value="1"/>
</dbReference>
<feature type="compositionally biased region" description="Basic and acidic residues" evidence="4">
    <location>
        <begin position="76"/>
        <end position="100"/>
    </location>
</feature>
<keyword evidence="3" id="KW-0804">Transcription</keyword>
<keyword evidence="7" id="KW-1185">Reference proteome</keyword>
<evidence type="ECO:0000259" key="5">
    <source>
        <dbReference type="PROSITE" id="PS50995"/>
    </source>
</evidence>
<dbReference type="AlphaFoldDB" id="A0A4R7W6E6"/>
<keyword evidence="1" id="KW-0805">Transcription regulation</keyword>
<keyword evidence="2" id="KW-0238">DNA-binding</keyword>
<dbReference type="EMBL" id="SOCP01000001">
    <property type="protein sequence ID" value="TDV57865.1"/>
    <property type="molecule type" value="Genomic_DNA"/>
</dbReference>
<dbReference type="Pfam" id="PF12802">
    <property type="entry name" value="MarR_2"/>
    <property type="match status" value="1"/>
</dbReference>
<dbReference type="Gene3D" id="1.10.10.10">
    <property type="entry name" value="Winged helix-like DNA-binding domain superfamily/Winged helix DNA-binding domain"/>
    <property type="match status" value="1"/>
</dbReference>
<dbReference type="SMART" id="SM00347">
    <property type="entry name" value="HTH_MARR"/>
    <property type="match status" value="1"/>
</dbReference>
<evidence type="ECO:0000256" key="2">
    <source>
        <dbReference type="ARBA" id="ARBA00023125"/>
    </source>
</evidence>
<evidence type="ECO:0000256" key="3">
    <source>
        <dbReference type="ARBA" id="ARBA00023163"/>
    </source>
</evidence>
<dbReference type="Proteomes" id="UP000294927">
    <property type="component" value="Unassembled WGS sequence"/>
</dbReference>
<evidence type="ECO:0000313" key="7">
    <source>
        <dbReference type="Proteomes" id="UP000294927"/>
    </source>
</evidence>
<gene>
    <name evidence="6" type="ORF">CLV71_101739</name>
</gene>
<sequence>MSTRLGYLLKHAQLRMNELNARALAPHGVNGRELAVLLALTGTEPASQQEAARRLGIDRTTMVALLDTLEDKGLVSRHPDAEDRRRNVVELTEAGRDTTEKATAASDEAERDFLAALDPRAARQLRAALRALVSGTQENDTE</sequence>
<feature type="domain" description="HTH marR-type" evidence="5">
    <location>
        <begin position="2"/>
        <end position="134"/>
    </location>
</feature>
<protein>
    <submittedName>
        <fullName evidence="6">MarR family transcriptional regulator</fullName>
    </submittedName>
</protein>